<dbReference type="Proteomes" id="UP001480595">
    <property type="component" value="Unassembled WGS sequence"/>
</dbReference>
<evidence type="ECO:0000313" key="2">
    <source>
        <dbReference type="Proteomes" id="UP001480595"/>
    </source>
</evidence>
<gene>
    <name evidence="1" type="ORF">PG994_003914</name>
</gene>
<organism evidence="1 2">
    <name type="scientific">Apiospora phragmitis</name>
    <dbReference type="NCBI Taxonomy" id="2905665"/>
    <lineage>
        <taxon>Eukaryota</taxon>
        <taxon>Fungi</taxon>
        <taxon>Dikarya</taxon>
        <taxon>Ascomycota</taxon>
        <taxon>Pezizomycotina</taxon>
        <taxon>Sordariomycetes</taxon>
        <taxon>Xylariomycetidae</taxon>
        <taxon>Amphisphaeriales</taxon>
        <taxon>Apiosporaceae</taxon>
        <taxon>Apiospora</taxon>
    </lineage>
</organism>
<reference evidence="1 2" key="1">
    <citation type="submission" date="2023-01" db="EMBL/GenBank/DDBJ databases">
        <title>Analysis of 21 Apiospora genomes using comparative genomics revels a genus with tremendous synthesis potential of carbohydrate active enzymes and secondary metabolites.</title>
        <authorList>
            <person name="Sorensen T."/>
        </authorList>
    </citation>
    <scope>NUCLEOTIDE SEQUENCE [LARGE SCALE GENOMIC DNA]</scope>
    <source>
        <strain evidence="1 2">CBS 135458</strain>
    </source>
</reference>
<accession>A0ABR1W0R9</accession>
<sequence length="108" mass="12911">MATLSLSSDNEIPLSQQMRESWEKQTWMISYAARNSWAFDFIFWRHLDERYFGPNEDRDYHASLDLFTQRELEVMETFVEMKMEQQKESTLMTLDHDSAAAQLAKFMV</sequence>
<keyword evidence="2" id="KW-1185">Reference proteome</keyword>
<dbReference type="RefSeq" id="XP_066719601.1">
    <property type="nucleotide sequence ID" value="XM_066855323.1"/>
</dbReference>
<protein>
    <submittedName>
        <fullName evidence="1">Uncharacterized protein</fullName>
    </submittedName>
</protein>
<evidence type="ECO:0000313" key="1">
    <source>
        <dbReference type="EMBL" id="KAK8076642.1"/>
    </source>
</evidence>
<comment type="caution">
    <text evidence="1">The sequence shown here is derived from an EMBL/GenBank/DDBJ whole genome shotgun (WGS) entry which is preliminary data.</text>
</comment>
<dbReference type="EMBL" id="JAQQWL010000004">
    <property type="protein sequence ID" value="KAK8076642.1"/>
    <property type="molecule type" value="Genomic_DNA"/>
</dbReference>
<dbReference type="GeneID" id="92088386"/>
<proteinExistence type="predicted"/>
<name>A0ABR1W0R9_9PEZI</name>